<dbReference type="Proteomes" id="UP000248745">
    <property type="component" value="Unassembled WGS sequence"/>
</dbReference>
<gene>
    <name evidence="1" type="ORF">DN068_02140</name>
</gene>
<dbReference type="RefSeq" id="WP_110997240.1">
    <property type="nucleotide sequence ID" value="NZ_QKTW01000003.1"/>
</dbReference>
<accession>A0A2W2ALE6</accession>
<proteinExistence type="predicted"/>
<sequence length="93" mass="10949">MGTNIINDLHLQVSENLNLVGHYNLDKDADCFVISYHVDDAANPAEPYIPTRYFLRRVDGQWVNGNYENDHRFEPVKDPYVDHIQSYLLKTYY</sequence>
<name>A0A2W2ALE6_9BACT</name>
<comment type="caution">
    <text evidence="1">The sequence shown here is derived from an EMBL/GenBank/DDBJ whole genome shotgun (WGS) entry which is preliminary data.</text>
</comment>
<protein>
    <submittedName>
        <fullName evidence="1">Uncharacterized protein</fullName>
    </submittedName>
</protein>
<keyword evidence="2" id="KW-1185">Reference proteome</keyword>
<evidence type="ECO:0000313" key="1">
    <source>
        <dbReference type="EMBL" id="PZF74402.1"/>
    </source>
</evidence>
<organism evidence="1 2">
    <name type="scientific">Taibaiella soli</name>
    <dbReference type="NCBI Taxonomy" id="1649169"/>
    <lineage>
        <taxon>Bacteria</taxon>
        <taxon>Pseudomonadati</taxon>
        <taxon>Bacteroidota</taxon>
        <taxon>Chitinophagia</taxon>
        <taxon>Chitinophagales</taxon>
        <taxon>Chitinophagaceae</taxon>
        <taxon>Taibaiella</taxon>
    </lineage>
</organism>
<evidence type="ECO:0000313" key="2">
    <source>
        <dbReference type="Proteomes" id="UP000248745"/>
    </source>
</evidence>
<dbReference type="EMBL" id="QKTW01000003">
    <property type="protein sequence ID" value="PZF74402.1"/>
    <property type="molecule type" value="Genomic_DNA"/>
</dbReference>
<dbReference type="AlphaFoldDB" id="A0A2W2ALE6"/>
<reference evidence="1 2" key="1">
    <citation type="submission" date="2018-06" db="EMBL/GenBank/DDBJ databases">
        <title>Mucibacter soli gen. nov., sp. nov., a new member of the family Chitinophagaceae producing mucin.</title>
        <authorList>
            <person name="Kim M.-K."/>
            <person name="Park S."/>
            <person name="Kim T.-S."/>
            <person name="Joung Y."/>
            <person name="Han J.-H."/>
            <person name="Kim S.B."/>
        </authorList>
    </citation>
    <scope>NUCLEOTIDE SEQUENCE [LARGE SCALE GENOMIC DNA]</scope>
    <source>
        <strain evidence="1 2">R1-15</strain>
    </source>
</reference>